<keyword evidence="1" id="KW-1133">Transmembrane helix</keyword>
<protein>
    <recommendedName>
        <fullName evidence="4">Transmembrane protein</fullName>
    </recommendedName>
</protein>
<accession>A0A2P5ACN8</accession>
<dbReference type="Proteomes" id="UP000237105">
    <property type="component" value="Unassembled WGS sequence"/>
</dbReference>
<comment type="caution">
    <text evidence="2">The sequence shown here is derived from an EMBL/GenBank/DDBJ whole genome shotgun (WGS) entry which is preliminary data.</text>
</comment>
<keyword evidence="1" id="KW-0472">Membrane</keyword>
<sequence length="165" mass="18218">MIKITYLPLFKALSAIGVGFLNGDGNSDADPRGRIGLFVDPAFENCSEASFSQHGVGSKVPGGPLELRQGEQFQARSYNFPIWNWRTTRTSTSTSATTTIILGFVIGLVVLIICNPNYLGLDRVSPFSTTSILHVVGVSSIFLVVIFFRCFWETIDILPKRRNRT</sequence>
<keyword evidence="3" id="KW-1185">Reference proteome</keyword>
<dbReference type="EMBL" id="JXTB01000669">
    <property type="protein sequence ID" value="PON34304.1"/>
    <property type="molecule type" value="Genomic_DNA"/>
</dbReference>
<name>A0A2P5ACN8_PARAD</name>
<reference evidence="3" key="1">
    <citation type="submission" date="2016-06" db="EMBL/GenBank/DDBJ databases">
        <title>Parallel loss of symbiosis genes in relatives of nitrogen-fixing non-legume Parasponia.</title>
        <authorList>
            <person name="Van Velzen R."/>
            <person name="Holmer R."/>
            <person name="Bu F."/>
            <person name="Rutten L."/>
            <person name="Van Zeijl A."/>
            <person name="Liu W."/>
            <person name="Santuari L."/>
            <person name="Cao Q."/>
            <person name="Sharma T."/>
            <person name="Shen D."/>
            <person name="Roswanjaya Y."/>
            <person name="Wardhani T."/>
            <person name="Kalhor M.S."/>
            <person name="Jansen J."/>
            <person name="Van den Hoogen J."/>
            <person name="Gungor B."/>
            <person name="Hartog M."/>
            <person name="Hontelez J."/>
            <person name="Verver J."/>
            <person name="Yang W.-C."/>
            <person name="Schijlen E."/>
            <person name="Repin R."/>
            <person name="Schilthuizen M."/>
            <person name="Schranz E."/>
            <person name="Heidstra R."/>
            <person name="Miyata K."/>
            <person name="Fedorova E."/>
            <person name="Kohlen W."/>
            <person name="Bisseling T."/>
            <person name="Smit S."/>
            <person name="Geurts R."/>
        </authorList>
    </citation>
    <scope>NUCLEOTIDE SEQUENCE [LARGE SCALE GENOMIC DNA]</scope>
    <source>
        <strain evidence="3">cv. WU1-14</strain>
    </source>
</reference>
<gene>
    <name evidence="2" type="ORF">PanWU01x14_345530</name>
</gene>
<proteinExistence type="predicted"/>
<feature type="transmembrane region" description="Helical" evidence="1">
    <location>
        <begin position="131"/>
        <end position="152"/>
    </location>
</feature>
<evidence type="ECO:0008006" key="4">
    <source>
        <dbReference type="Google" id="ProtNLM"/>
    </source>
</evidence>
<evidence type="ECO:0000256" key="1">
    <source>
        <dbReference type="SAM" id="Phobius"/>
    </source>
</evidence>
<organism evidence="2 3">
    <name type="scientific">Parasponia andersonii</name>
    <name type="common">Sponia andersonii</name>
    <dbReference type="NCBI Taxonomy" id="3476"/>
    <lineage>
        <taxon>Eukaryota</taxon>
        <taxon>Viridiplantae</taxon>
        <taxon>Streptophyta</taxon>
        <taxon>Embryophyta</taxon>
        <taxon>Tracheophyta</taxon>
        <taxon>Spermatophyta</taxon>
        <taxon>Magnoliopsida</taxon>
        <taxon>eudicotyledons</taxon>
        <taxon>Gunneridae</taxon>
        <taxon>Pentapetalae</taxon>
        <taxon>rosids</taxon>
        <taxon>fabids</taxon>
        <taxon>Rosales</taxon>
        <taxon>Cannabaceae</taxon>
        <taxon>Parasponia</taxon>
    </lineage>
</organism>
<dbReference type="AlphaFoldDB" id="A0A2P5ACN8"/>
<feature type="transmembrane region" description="Helical" evidence="1">
    <location>
        <begin position="96"/>
        <end position="119"/>
    </location>
</feature>
<evidence type="ECO:0000313" key="3">
    <source>
        <dbReference type="Proteomes" id="UP000237105"/>
    </source>
</evidence>
<keyword evidence="1" id="KW-0812">Transmembrane</keyword>
<dbReference type="OrthoDB" id="10370592at2759"/>
<evidence type="ECO:0000313" key="2">
    <source>
        <dbReference type="EMBL" id="PON34304.1"/>
    </source>
</evidence>